<comment type="caution">
    <text evidence="3">The sequence shown here is derived from an EMBL/GenBank/DDBJ whole genome shotgun (WGS) entry which is preliminary data.</text>
</comment>
<dbReference type="InterPro" id="IPR002491">
    <property type="entry name" value="ABC_transptr_periplasmic_BD"/>
</dbReference>
<dbReference type="PANTHER" id="PTHR30535:SF34">
    <property type="entry name" value="MOLYBDATE-BINDING PROTEIN MOLA"/>
    <property type="match status" value="1"/>
</dbReference>
<dbReference type="OrthoDB" id="9775594at2"/>
<dbReference type="EMBL" id="LPZR01000153">
    <property type="protein sequence ID" value="KYO52625.1"/>
    <property type="molecule type" value="Genomic_DNA"/>
</dbReference>
<dbReference type="RefSeq" id="WP_062763997.1">
    <property type="nucleotide sequence ID" value="NZ_CP121027.1"/>
</dbReference>
<feature type="signal peptide" evidence="1">
    <location>
        <begin position="1"/>
        <end position="26"/>
    </location>
</feature>
<organism evidence="3 4">
    <name type="scientific">Tistrella mobilis</name>
    <dbReference type="NCBI Taxonomy" id="171437"/>
    <lineage>
        <taxon>Bacteria</taxon>
        <taxon>Pseudomonadati</taxon>
        <taxon>Pseudomonadota</taxon>
        <taxon>Alphaproteobacteria</taxon>
        <taxon>Geminicoccales</taxon>
        <taxon>Geminicoccaceae</taxon>
        <taxon>Tistrella</taxon>
    </lineage>
</organism>
<feature type="domain" description="Fe/B12 periplasmic-binding" evidence="2">
    <location>
        <begin position="55"/>
        <end position="346"/>
    </location>
</feature>
<proteinExistence type="predicted"/>
<protein>
    <recommendedName>
        <fullName evidence="2">Fe/B12 periplasmic-binding domain-containing protein</fullName>
    </recommendedName>
</protein>
<evidence type="ECO:0000259" key="2">
    <source>
        <dbReference type="PROSITE" id="PS50983"/>
    </source>
</evidence>
<dbReference type="SUPFAM" id="SSF53807">
    <property type="entry name" value="Helical backbone' metal receptor"/>
    <property type="match status" value="1"/>
</dbReference>
<dbReference type="AlphaFoldDB" id="A0A161Q437"/>
<gene>
    <name evidence="3" type="ORF">AUP44_04685</name>
</gene>
<dbReference type="PANTHER" id="PTHR30535">
    <property type="entry name" value="VITAMIN B12-BINDING PROTEIN"/>
    <property type="match status" value="1"/>
</dbReference>
<evidence type="ECO:0000313" key="3">
    <source>
        <dbReference type="EMBL" id="KYO52625.1"/>
    </source>
</evidence>
<name>A0A161Q437_9PROT</name>
<reference evidence="3 4" key="1">
    <citation type="submission" date="2015-12" db="EMBL/GenBank/DDBJ databases">
        <title>Genome sequence of Tistrella mobilis MCCC 1A02139.</title>
        <authorList>
            <person name="Lu L."/>
            <person name="Lai Q."/>
            <person name="Shao Z."/>
            <person name="Qian P."/>
        </authorList>
    </citation>
    <scope>NUCLEOTIDE SEQUENCE [LARGE SCALE GENOMIC DNA]</scope>
    <source>
        <strain evidence="3 4">MCCC 1A02139</strain>
    </source>
</reference>
<dbReference type="InterPro" id="IPR050902">
    <property type="entry name" value="ABC_Transporter_SBP"/>
</dbReference>
<sequence>MIILRKLKAAAAAVALVVATAGMAVADPITVTDVAGREVTIPAPAKRLLLGEGRDLVTLSVVHPDPVSVLAGWLGDLRLLDTDTYDRFKAAYPAIERVPLVGSTNEESFSIEKALSVAPDLAVLGFAGHGPSPRSKEVIDRLTEAGIPIVFIDFRGKPLENTIPSLEILGKVLGQEERVARYIDFYRARLELVKSRVAASTAPRPKVLVDMRPTMDGGCCGSPGKGNLGEFVDLAGGHNIGADVLPGPLGPLDAEYVLTQDPAVYIATGTAGGAETGGIQMGAGIDPAVTRESLDRLAHRPVVGDLSAVRDGRVYALWHSFYNSPLNIVAVEAIAKWVRPDLFADLDPDAVLADINTGFLPVSLDGSYAVALKPE</sequence>
<dbReference type="Pfam" id="PF01497">
    <property type="entry name" value="Peripla_BP_2"/>
    <property type="match status" value="1"/>
</dbReference>
<evidence type="ECO:0000256" key="1">
    <source>
        <dbReference type="SAM" id="SignalP"/>
    </source>
</evidence>
<dbReference type="GeneID" id="97243731"/>
<evidence type="ECO:0000313" key="4">
    <source>
        <dbReference type="Proteomes" id="UP000075787"/>
    </source>
</evidence>
<keyword evidence="1" id="KW-0732">Signal</keyword>
<accession>A0A161Q437</accession>
<feature type="chain" id="PRO_5007825673" description="Fe/B12 periplasmic-binding domain-containing protein" evidence="1">
    <location>
        <begin position="27"/>
        <end position="375"/>
    </location>
</feature>
<dbReference type="Gene3D" id="3.40.50.1980">
    <property type="entry name" value="Nitrogenase molybdenum iron protein domain"/>
    <property type="match status" value="2"/>
</dbReference>
<dbReference type="Proteomes" id="UP000075787">
    <property type="component" value="Unassembled WGS sequence"/>
</dbReference>
<dbReference type="PROSITE" id="PS50983">
    <property type="entry name" value="FE_B12_PBP"/>
    <property type="match status" value="1"/>
</dbReference>